<dbReference type="Proteomes" id="UP000637061">
    <property type="component" value="Unassembled WGS sequence"/>
</dbReference>
<dbReference type="InterPro" id="IPR016181">
    <property type="entry name" value="Acyl_CoA_acyltransferase"/>
</dbReference>
<name>A0A8I1EA31_PSEPU</name>
<sequence>MLAPAIELDFSPLNDFMVENSRGGIARKRFFIGPIDVYVRVNTRLLGHSSHRTLDLVDITIAEDQQGKGIFRSLLAYLEVAAAQNGRAIFVENIVNPILRSALARRGYSFRDGELGSGWKIFASLVA</sequence>
<organism evidence="1 2">
    <name type="scientific">Pseudomonas putida</name>
    <name type="common">Arthrobacter siderocapsulatus</name>
    <dbReference type="NCBI Taxonomy" id="303"/>
    <lineage>
        <taxon>Bacteria</taxon>
        <taxon>Pseudomonadati</taxon>
        <taxon>Pseudomonadota</taxon>
        <taxon>Gammaproteobacteria</taxon>
        <taxon>Pseudomonadales</taxon>
        <taxon>Pseudomonadaceae</taxon>
        <taxon>Pseudomonas</taxon>
    </lineage>
</organism>
<protein>
    <recommendedName>
        <fullName evidence="3">N-acetyltransferase domain-containing protein</fullName>
    </recommendedName>
</protein>
<accession>A0A8I1EA31</accession>
<gene>
    <name evidence="1" type="ORF">JEU22_01710</name>
</gene>
<proteinExistence type="predicted"/>
<evidence type="ECO:0000313" key="1">
    <source>
        <dbReference type="EMBL" id="MBI6882615.1"/>
    </source>
</evidence>
<comment type="caution">
    <text evidence="1">The sequence shown here is derived from an EMBL/GenBank/DDBJ whole genome shotgun (WGS) entry which is preliminary data.</text>
</comment>
<dbReference type="EMBL" id="JAEHTE010000001">
    <property type="protein sequence ID" value="MBI6882615.1"/>
    <property type="molecule type" value="Genomic_DNA"/>
</dbReference>
<evidence type="ECO:0008006" key="3">
    <source>
        <dbReference type="Google" id="ProtNLM"/>
    </source>
</evidence>
<dbReference type="SUPFAM" id="SSF55729">
    <property type="entry name" value="Acyl-CoA N-acyltransferases (Nat)"/>
    <property type="match status" value="1"/>
</dbReference>
<dbReference type="AlphaFoldDB" id="A0A8I1EA31"/>
<reference evidence="1" key="1">
    <citation type="submission" date="2020-12" db="EMBL/GenBank/DDBJ databases">
        <title>Enhanced detection system for hospital associated transmission using whole genome sequencing surveillance.</title>
        <authorList>
            <person name="Harrison L.H."/>
            <person name="Van Tyne D."/>
            <person name="Marsh J.W."/>
            <person name="Griffith M.P."/>
            <person name="Snyder D.J."/>
            <person name="Cooper V.S."/>
            <person name="Mustapha M."/>
        </authorList>
    </citation>
    <scope>NUCLEOTIDE SEQUENCE</scope>
    <source>
        <strain evidence="1">PSB00042</strain>
    </source>
</reference>
<dbReference type="RefSeq" id="WP_198746228.1">
    <property type="nucleotide sequence ID" value="NZ_JAEHTE010000001.1"/>
</dbReference>
<evidence type="ECO:0000313" key="2">
    <source>
        <dbReference type="Proteomes" id="UP000637061"/>
    </source>
</evidence>